<evidence type="ECO:0000256" key="1">
    <source>
        <dbReference type="ARBA" id="ARBA00010290"/>
    </source>
</evidence>
<dbReference type="PROSITE" id="PS51417">
    <property type="entry name" value="ARF"/>
    <property type="match status" value="1"/>
</dbReference>
<gene>
    <name evidence="10" type="ORF">CTI12_AA131670</name>
</gene>
<reference evidence="10 11" key="1">
    <citation type="journal article" date="2018" name="Mol. Plant">
        <title>The genome of Artemisia annua provides insight into the evolution of Asteraceae family and artemisinin biosynthesis.</title>
        <authorList>
            <person name="Shen Q."/>
            <person name="Zhang L."/>
            <person name="Liao Z."/>
            <person name="Wang S."/>
            <person name="Yan T."/>
            <person name="Shi P."/>
            <person name="Liu M."/>
            <person name="Fu X."/>
            <person name="Pan Q."/>
            <person name="Wang Y."/>
            <person name="Lv Z."/>
            <person name="Lu X."/>
            <person name="Zhang F."/>
            <person name="Jiang W."/>
            <person name="Ma Y."/>
            <person name="Chen M."/>
            <person name="Hao X."/>
            <person name="Li L."/>
            <person name="Tang Y."/>
            <person name="Lv G."/>
            <person name="Zhou Y."/>
            <person name="Sun X."/>
            <person name="Brodelius P.E."/>
            <person name="Rose J.K.C."/>
            <person name="Tang K."/>
        </authorList>
    </citation>
    <scope>NUCLEOTIDE SEQUENCE [LARGE SCALE GENOMIC DNA]</scope>
    <source>
        <strain evidence="11">cv. Huhao1</strain>
        <tissue evidence="10">Leaf</tissue>
    </source>
</reference>
<keyword evidence="2" id="KW-0449">Lipoprotein</keyword>
<keyword evidence="4" id="KW-0931">ER-Golgi transport</keyword>
<evidence type="ECO:0000256" key="6">
    <source>
        <dbReference type="ARBA" id="ARBA00023134"/>
    </source>
</evidence>
<dbReference type="STRING" id="35608.A0A2U1PMP9"/>
<dbReference type="OrthoDB" id="414781at2759"/>
<feature type="compositionally biased region" description="Basic residues" evidence="9">
    <location>
        <begin position="287"/>
        <end position="297"/>
    </location>
</feature>
<dbReference type="GO" id="GO:0046872">
    <property type="term" value="F:metal ion binding"/>
    <property type="evidence" value="ECO:0007669"/>
    <property type="project" value="UniProtKB-KW"/>
</dbReference>
<evidence type="ECO:0000256" key="7">
    <source>
        <dbReference type="PIRSR" id="PIRSR606689-1"/>
    </source>
</evidence>
<keyword evidence="5" id="KW-0653">Protein transport</keyword>
<keyword evidence="2" id="KW-0519">Myristate</keyword>
<protein>
    <submittedName>
        <fullName evidence="10">GTP-binding protein 1</fullName>
    </submittedName>
</protein>
<dbReference type="SMART" id="SM00177">
    <property type="entry name" value="ARF"/>
    <property type="match status" value="1"/>
</dbReference>
<dbReference type="AlphaFoldDB" id="A0A2U1PMP9"/>
<sequence>MRVQLSQIAVDVVDAPLGPGCADRIIMRYMFEFAMNCPPPEFELGKTLLEKLKTQYSSIEGLPPDRIVPTVGLNIGRIETSNTKLVFWDLGGQLIQTSPQSLDKLYMLHQKAFGLMHSYFQSGLRSIWEKYYEEAHAVVFVVDASCPSRFEESKSALENIQHINMLPEKVLRHEDLQGAPLLILANKQDLADAVSAEELAQYLDLKKLDERAYAFEGVSGYDGWKISGLGNGSSRVTGIEIPSGTVPVHTLNTRDKNGTGSCSKRRAKASPRREAWPRRHEMDQGVRSRRRVKRRGIRREKACKGAPFCKVVNALRVQLSQIAVDVVDAPLGPGCAGRIIMRDMFEFAMNCPPPGVISLISGDADFIETSLRRLGHTVVVVSKYKESSKQEISVITTLFGLL</sequence>
<evidence type="ECO:0000256" key="2">
    <source>
        <dbReference type="ARBA" id="ARBA00022707"/>
    </source>
</evidence>
<dbReference type="GO" id="GO:0003924">
    <property type="term" value="F:GTPase activity"/>
    <property type="evidence" value="ECO:0007669"/>
    <property type="project" value="InterPro"/>
</dbReference>
<evidence type="ECO:0000313" key="11">
    <source>
        <dbReference type="Proteomes" id="UP000245207"/>
    </source>
</evidence>
<evidence type="ECO:0000313" key="10">
    <source>
        <dbReference type="EMBL" id="PWA87044.1"/>
    </source>
</evidence>
<feature type="compositionally biased region" description="Basic and acidic residues" evidence="9">
    <location>
        <begin position="271"/>
        <end position="286"/>
    </location>
</feature>
<comment type="caution">
    <text evidence="10">The sequence shown here is derived from an EMBL/GenBank/DDBJ whole genome shotgun (WGS) entry which is preliminary data.</text>
</comment>
<feature type="region of interest" description="Disordered" evidence="9">
    <location>
        <begin position="253"/>
        <end position="297"/>
    </location>
</feature>
<name>A0A2U1PMP9_ARTAN</name>
<proteinExistence type="inferred from homology"/>
<accession>A0A2U1PMP9</accession>
<dbReference type="Proteomes" id="UP000245207">
    <property type="component" value="Unassembled WGS sequence"/>
</dbReference>
<evidence type="ECO:0000256" key="3">
    <source>
        <dbReference type="ARBA" id="ARBA00022741"/>
    </source>
</evidence>
<feature type="binding site" evidence="7">
    <location>
        <position position="92"/>
    </location>
    <ligand>
        <name>GTP</name>
        <dbReference type="ChEBI" id="CHEBI:37565"/>
    </ligand>
</feature>
<comment type="similarity">
    <text evidence="1">Belongs to the small GTPase superfamily. Arf family.</text>
</comment>
<dbReference type="InterPro" id="IPR024156">
    <property type="entry name" value="Small_GTPase_ARF"/>
</dbReference>
<dbReference type="GO" id="GO:0005794">
    <property type="term" value="C:Golgi apparatus"/>
    <property type="evidence" value="ECO:0007669"/>
    <property type="project" value="TreeGrafter"/>
</dbReference>
<dbReference type="Pfam" id="PF00025">
    <property type="entry name" value="Arf"/>
    <property type="match status" value="1"/>
</dbReference>
<dbReference type="EMBL" id="PKPP01000956">
    <property type="protein sequence ID" value="PWA87044.1"/>
    <property type="molecule type" value="Genomic_DNA"/>
</dbReference>
<feature type="binding site" evidence="7">
    <location>
        <begin position="186"/>
        <end position="189"/>
    </location>
    <ligand>
        <name>GTP</name>
        <dbReference type="ChEBI" id="CHEBI:37565"/>
    </ligand>
</feature>
<dbReference type="GO" id="GO:0043001">
    <property type="term" value="P:Golgi to plasma membrane protein transport"/>
    <property type="evidence" value="ECO:0007669"/>
    <property type="project" value="TreeGrafter"/>
</dbReference>
<dbReference type="Gene3D" id="3.40.50.300">
    <property type="entry name" value="P-loop containing nucleotide triphosphate hydrolases"/>
    <property type="match status" value="1"/>
</dbReference>
<dbReference type="SUPFAM" id="SSF52540">
    <property type="entry name" value="P-loop containing nucleoside triphosphate hydrolases"/>
    <property type="match status" value="1"/>
</dbReference>
<keyword evidence="8" id="KW-0460">Magnesium</keyword>
<dbReference type="PANTHER" id="PTHR45909:SF1">
    <property type="entry name" value="ADP-RIBOSYLATION FACTOR-RELATED PROTEIN 1"/>
    <property type="match status" value="1"/>
</dbReference>
<dbReference type="PANTHER" id="PTHR45909">
    <property type="entry name" value="ADP-RIBOSYLATION FACTOR-RELATED PROTEIN 1"/>
    <property type="match status" value="1"/>
</dbReference>
<keyword evidence="3 7" id="KW-0547">Nucleotide-binding</keyword>
<dbReference type="InterPro" id="IPR006689">
    <property type="entry name" value="Small_GTPase_ARF/SAR"/>
</dbReference>
<keyword evidence="8" id="KW-0479">Metal-binding</keyword>
<dbReference type="InterPro" id="IPR027417">
    <property type="entry name" value="P-loop_NTPase"/>
</dbReference>
<evidence type="ECO:0000256" key="4">
    <source>
        <dbReference type="ARBA" id="ARBA00022892"/>
    </source>
</evidence>
<evidence type="ECO:0000256" key="8">
    <source>
        <dbReference type="PIRSR" id="PIRSR606689-2"/>
    </source>
</evidence>
<evidence type="ECO:0000256" key="5">
    <source>
        <dbReference type="ARBA" id="ARBA00022927"/>
    </source>
</evidence>
<dbReference type="GO" id="GO:0006886">
    <property type="term" value="P:intracellular protein transport"/>
    <property type="evidence" value="ECO:0007669"/>
    <property type="project" value="TreeGrafter"/>
</dbReference>
<organism evidence="10 11">
    <name type="scientific">Artemisia annua</name>
    <name type="common">Sweet wormwood</name>
    <dbReference type="NCBI Taxonomy" id="35608"/>
    <lineage>
        <taxon>Eukaryota</taxon>
        <taxon>Viridiplantae</taxon>
        <taxon>Streptophyta</taxon>
        <taxon>Embryophyta</taxon>
        <taxon>Tracheophyta</taxon>
        <taxon>Spermatophyta</taxon>
        <taxon>Magnoliopsida</taxon>
        <taxon>eudicotyledons</taxon>
        <taxon>Gunneridae</taxon>
        <taxon>Pentapetalae</taxon>
        <taxon>asterids</taxon>
        <taxon>campanulids</taxon>
        <taxon>Asterales</taxon>
        <taxon>Asteraceae</taxon>
        <taxon>Asteroideae</taxon>
        <taxon>Anthemideae</taxon>
        <taxon>Artemisiinae</taxon>
        <taxon>Artemisia</taxon>
    </lineage>
</organism>
<dbReference type="GO" id="GO:0005525">
    <property type="term" value="F:GTP binding"/>
    <property type="evidence" value="ECO:0007669"/>
    <property type="project" value="UniProtKB-KW"/>
</dbReference>
<dbReference type="GO" id="GO:0034067">
    <property type="term" value="P:protein localization to Golgi apparatus"/>
    <property type="evidence" value="ECO:0007669"/>
    <property type="project" value="TreeGrafter"/>
</dbReference>
<keyword evidence="5" id="KW-0813">Transport</keyword>
<keyword evidence="11" id="KW-1185">Reference proteome</keyword>
<keyword evidence="6 7" id="KW-0342">GTP-binding</keyword>
<feature type="binding site" evidence="8">
    <location>
        <position position="70"/>
    </location>
    <ligand>
        <name>Mg(2+)</name>
        <dbReference type="ChEBI" id="CHEBI:18420"/>
    </ligand>
</feature>
<evidence type="ECO:0000256" key="9">
    <source>
        <dbReference type="SAM" id="MobiDB-lite"/>
    </source>
</evidence>